<dbReference type="AlphaFoldDB" id="A0AAD9MWA6"/>
<keyword evidence="1" id="KW-1133">Transmembrane helix</keyword>
<keyword evidence="1" id="KW-0472">Membrane</keyword>
<gene>
    <name evidence="2" type="ORF">LSH36_683g03087</name>
</gene>
<feature type="transmembrane region" description="Helical" evidence="1">
    <location>
        <begin position="198"/>
        <end position="221"/>
    </location>
</feature>
<keyword evidence="3" id="KW-1185">Reference proteome</keyword>
<evidence type="ECO:0000256" key="1">
    <source>
        <dbReference type="SAM" id="Phobius"/>
    </source>
</evidence>
<evidence type="ECO:0000313" key="3">
    <source>
        <dbReference type="Proteomes" id="UP001208570"/>
    </source>
</evidence>
<proteinExistence type="predicted"/>
<protein>
    <submittedName>
        <fullName evidence="2">Uncharacterized protein</fullName>
    </submittedName>
</protein>
<organism evidence="2 3">
    <name type="scientific">Paralvinella palmiformis</name>
    <dbReference type="NCBI Taxonomy" id="53620"/>
    <lineage>
        <taxon>Eukaryota</taxon>
        <taxon>Metazoa</taxon>
        <taxon>Spiralia</taxon>
        <taxon>Lophotrochozoa</taxon>
        <taxon>Annelida</taxon>
        <taxon>Polychaeta</taxon>
        <taxon>Sedentaria</taxon>
        <taxon>Canalipalpata</taxon>
        <taxon>Terebellida</taxon>
        <taxon>Terebelliformia</taxon>
        <taxon>Alvinellidae</taxon>
        <taxon>Paralvinella</taxon>
    </lineage>
</organism>
<reference evidence="2" key="1">
    <citation type="journal article" date="2023" name="Mol. Biol. Evol.">
        <title>Third-Generation Sequencing Reveals the Adaptive Role of the Epigenome in Three Deep-Sea Polychaetes.</title>
        <authorList>
            <person name="Perez M."/>
            <person name="Aroh O."/>
            <person name="Sun Y."/>
            <person name="Lan Y."/>
            <person name="Juniper S.K."/>
            <person name="Young C.R."/>
            <person name="Angers B."/>
            <person name="Qian P.Y."/>
        </authorList>
    </citation>
    <scope>NUCLEOTIDE SEQUENCE</scope>
    <source>
        <strain evidence="2">P08H-3</strain>
    </source>
</reference>
<comment type="caution">
    <text evidence="2">The sequence shown here is derived from an EMBL/GenBank/DDBJ whole genome shotgun (WGS) entry which is preliminary data.</text>
</comment>
<accession>A0AAD9MWA6</accession>
<evidence type="ECO:0000313" key="2">
    <source>
        <dbReference type="EMBL" id="KAK2145374.1"/>
    </source>
</evidence>
<dbReference type="Proteomes" id="UP001208570">
    <property type="component" value="Unassembled WGS sequence"/>
</dbReference>
<keyword evidence="1" id="KW-0812">Transmembrane</keyword>
<sequence length="300" mass="33462">MGRTTSKGIHFVDHVARASCDLEEANNCLYKAKGGGCVTIIDSNFVTRETEYCRSVYVDDCTAFMLNQWNQALSSVIDSLRNECPQGCVDASQKLLNCKDNMYFGLKKLAADIVTNGVSSSDVKCTVALKRIYQCVVDAVAKCESLDYYALDTLKSEEMAFKQCNIVIKDLTLHNNSEEYNNKTIDSLPENSSLKTTLLAGIGVTSLVVIVAGGFIMYMWIQKIRESNYQKAGDGFGLANSFDSNTGQMGRSWRTRRFLRGSSEERTTDSDRTENEAQWSRWWTRPGFGAYGADIQNFGI</sequence>
<name>A0AAD9MWA6_9ANNE</name>
<dbReference type="EMBL" id="JAODUP010000685">
    <property type="protein sequence ID" value="KAK2145374.1"/>
    <property type="molecule type" value="Genomic_DNA"/>
</dbReference>